<protein>
    <recommendedName>
        <fullName evidence="6">DUF4190 domain-containing protein</fullName>
    </recommendedName>
</protein>
<name>A0AAQ1MC65_9FIRM</name>
<keyword evidence="5" id="KW-1185">Reference proteome</keyword>
<feature type="transmembrane region" description="Helical" evidence="1">
    <location>
        <begin position="177"/>
        <end position="196"/>
    </location>
</feature>
<gene>
    <name evidence="2" type="ORF">GT747_01750</name>
    <name evidence="3" type="ORF">SAMN05444424_0900</name>
</gene>
<comment type="caution">
    <text evidence="3">The sequence shown here is derived from an EMBL/GenBank/DDBJ whole genome shotgun (WGS) entry which is preliminary data.</text>
</comment>
<reference evidence="2 5" key="3">
    <citation type="journal article" date="2019" name="Nat. Med.">
        <title>A library of human gut bacterial isolates paired with longitudinal multiomics data enables mechanistic microbiome research.</title>
        <authorList>
            <person name="Poyet M."/>
            <person name="Groussin M."/>
            <person name="Gibbons S.M."/>
            <person name="Avila-Pacheco J."/>
            <person name="Jiang X."/>
            <person name="Kearney S.M."/>
            <person name="Perrotta A.R."/>
            <person name="Berdy B."/>
            <person name="Zhao S."/>
            <person name="Lieberman T.D."/>
            <person name="Swanson P.K."/>
            <person name="Smith M."/>
            <person name="Roesemann S."/>
            <person name="Alexander J.E."/>
            <person name="Rich S.A."/>
            <person name="Livny J."/>
            <person name="Vlamakis H."/>
            <person name="Clish C."/>
            <person name="Bullock K."/>
            <person name="Deik A."/>
            <person name="Scott J."/>
            <person name="Pierce K.A."/>
            <person name="Xavier R.J."/>
            <person name="Alm E.J."/>
        </authorList>
    </citation>
    <scope>NUCLEOTIDE SEQUENCE [LARGE SCALE GENOMIC DNA]</scope>
    <source>
        <strain evidence="2 5">BIOML-A2</strain>
    </source>
</reference>
<keyword evidence="1" id="KW-0472">Membrane</keyword>
<sequence>MSRFIAEFACNKPDDMIKFISEDFFLKEGFEVANVKGEIVWKKGVGMMTAPQFVKLVYGGGKVHIEAWLKYAILPGVYAGEMGLDGFMGALPKANLKKRVDTLIGLLNQVTPADAVPQGAPAAAVQGAAVPPAGVPQGVPQQAAAAQPTPVPVAVHNPTSKAVLALVMGILSIPVSWYFSALLGIVLGIVGITAGITGIKSTSKVMAIFGLVLSIIGAALGAVGWILNIVLLAA</sequence>
<reference evidence="4" key="2">
    <citation type="submission" date="2016-11" db="EMBL/GenBank/DDBJ databases">
        <authorList>
            <person name="Jaros S."/>
            <person name="Januszkiewicz K."/>
            <person name="Wedrychowicz H."/>
        </authorList>
    </citation>
    <scope>NUCLEOTIDE SEQUENCE [LARGE SCALE GENOMIC DNA]</scope>
    <source>
        <strain evidence="4">DSM 4029</strain>
    </source>
</reference>
<reference evidence="3" key="1">
    <citation type="submission" date="2016-11" db="EMBL/GenBank/DDBJ databases">
        <authorList>
            <person name="Varghese N."/>
            <person name="Submissions S."/>
        </authorList>
    </citation>
    <scope>NUCLEOTIDE SEQUENCE</scope>
    <source>
        <strain evidence="3">DSM 4029</strain>
    </source>
</reference>
<evidence type="ECO:0000313" key="5">
    <source>
        <dbReference type="Proteomes" id="UP000474718"/>
    </source>
</evidence>
<evidence type="ECO:0008006" key="6">
    <source>
        <dbReference type="Google" id="ProtNLM"/>
    </source>
</evidence>
<proteinExistence type="predicted"/>
<evidence type="ECO:0000313" key="3">
    <source>
        <dbReference type="EMBL" id="SHF84639.1"/>
    </source>
</evidence>
<organism evidence="3 4">
    <name type="scientific">Bittarella massiliensis</name>
    <name type="common">ex Durand et al. 2017</name>
    <dbReference type="NCBI Taxonomy" id="1720313"/>
    <lineage>
        <taxon>Bacteria</taxon>
        <taxon>Bacillati</taxon>
        <taxon>Bacillota</taxon>
        <taxon>Clostridia</taxon>
        <taxon>Eubacteriales</taxon>
        <taxon>Oscillospiraceae</taxon>
        <taxon>Bittarella (ex Durand et al. 2017)</taxon>
    </lineage>
</organism>
<evidence type="ECO:0000256" key="1">
    <source>
        <dbReference type="SAM" id="Phobius"/>
    </source>
</evidence>
<keyword evidence="1" id="KW-0812">Transmembrane</keyword>
<feature type="transmembrane region" description="Helical" evidence="1">
    <location>
        <begin position="208"/>
        <end position="233"/>
    </location>
</feature>
<dbReference type="RefSeq" id="WP_073260984.1">
    <property type="nucleotide sequence ID" value="NZ_FQVY01000001.1"/>
</dbReference>
<evidence type="ECO:0000313" key="2">
    <source>
        <dbReference type="EMBL" id="MZL68501.1"/>
    </source>
</evidence>
<dbReference type="Proteomes" id="UP000474718">
    <property type="component" value="Unassembled WGS sequence"/>
</dbReference>
<dbReference type="EMBL" id="FQVY01000001">
    <property type="protein sequence ID" value="SHF84639.1"/>
    <property type="molecule type" value="Genomic_DNA"/>
</dbReference>
<keyword evidence="1" id="KW-1133">Transmembrane helix</keyword>
<dbReference type="AlphaFoldDB" id="A0AAQ1MC65"/>
<evidence type="ECO:0000313" key="4">
    <source>
        <dbReference type="Proteomes" id="UP000184089"/>
    </source>
</evidence>
<accession>A0AAQ1MC65</accession>
<dbReference type="Proteomes" id="UP000184089">
    <property type="component" value="Unassembled WGS sequence"/>
</dbReference>
<dbReference type="EMBL" id="WWVX01000001">
    <property type="protein sequence ID" value="MZL68501.1"/>
    <property type="molecule type" value="Genomic_DNA"/>
</dbReference>